<evidence type="ECO:0000256" key="4">
    <source>
        <dbReference type="ARBA" id="ARBA00023186"/>
    </source>
</evidence>
<keyword evidence="4" id="KW-0143">Chaperone</keyword>
<comment type="function">
    <text evidence="5">May act as an export chaperone for the filament capping protein FliD.</text>
</comment>
<organism evidence="9 10">
    <name type="scientific">Jeotgalibacillus marinus</name>
    <dbReference type="NCBI Taxonomy" id="86667"/>
    <lineage>
        <taxon>Bacteria</taxon>
        <taxon>Bacillati</taxon>
        <taxon>Bacillota</taxon>
        <taxon>Bacilli</taxon>
        <taxon>Bacillales</taxon>
        <taxon>Caryophanaceae</taxon>
        <taxon>Jeotgalibacillus</taxon>
    </lineage>
</organism>
<proteinExistence type="inferred from homology"/>
<evidence type="ECO:0000256" key="1">
    <source>
        <dbReference type="ARBA" id="ARBA00004514"/>
    </source>
</evidence>
<evidence type="ECO:0000256" key="8">
    <source>
        <dbReference type="SAM" id="MobiDB-lite"/>
    </source>
</evidence>
<comment type="similarity">
    <text evidence="6">Belongs to the bacillales FliT family.</text>
</comment>
<name>A0ABV3Q5Q0_9BACL</name>
<keyword evidence="3" id="KW-1005">Bacterial flagellum biogenesis</keyword>
<reference evidence="9 10" key="1">
    <citation type="journal article" date="1979" name="Int. J. Syst. Evol. Microbiol.">
        <title>Bacillus globisporus subsp. marinus subsp. nov.</title>
        <authorList>
            <person name="Liu H."/>
        </authorList>
    </citation>
    <scope>NUCLEOTIDE SEQUENCE [LARGE SCALE GENOMIC DNA]</scope>
    <source>
        <strain evidence="9 10">DSM 1297</strain>
    </source>
</reference>
<evidence type="ECO:0000313" key="9">
    <source>
        <dbReference type="EMBL" id="MEW9502249.1"/>
    </source>
</evidence>
<accession>A0ABV3Q5Q0</accession>
<comment type="caution">
    <text evidence="9">The sequence shown here is derived from an EMBL/GenBank/DDBJ whole genome shotgun (WGS) entry which is preliminary data.</text>
</comment>
<evidence type="ECO:0000256" key="6">
    <source>
        <dbReference type="ARBA" id="ARBA00093785"/>
    </source>
</evidence>
<dbReference type="Pfam" id="PF05400">
    <property type="entry name" value="FliT"/>
    <property type="match status" value="1"/>
</dbReference>
<dbReference type="Proteomes" id="UP001556040">
    <property type="component" value="Unassembled WGS sequence"/>
</dbReference>
<sequence length="117" mass="13961">MSRFDKLLALHRSMLLFIRNEAKKVEREVIIERINDFHKERKPLIDQVSPPKTDEERTVVNQIIQFNDIITRFIKQSFDEVKKDIQINNKKKKHNQSYSDPYGQQRGIGGAFYDKKK</sequence>
<evidence type="ECO:0000256" key="7">
    <source>
        <dbReference type="ARBA" id="ARBA00093797"/>
    </source>
</evidence>
<gene>
    <name evidence="9" type="ORF">AB1471_10625</name>
</gene>
<dbReference type="RefSeq" id="WP_367779743.1">
    <property type="nucleotide sequence ID" value="NZ_JBFMIA010000009.1"/>
</dbReference>
<keyword evidence="2" id="KW-0963">Cytoplasm</keyword>
<evidence type="ECO:0000256" key="2">
    <source>
        <dbReference type="ARBA" id="ARBA00022490"/>
    </source>
</evidence>
<evidence type="ECO:0000256" key="5">
    <source>
        <dbReference type="ARBA" id="ARBA00093765"/>
    </source>
</evidence>
<keyword evidence="10" id="KW-1185">Reference proteome</keyword>
<protein>
    <recommendedName>
        <fullName evidence="7">Flagellar protein FliT</fullName>
    </recommendedName>
</protein>
<dbReference type="InterPro" id="IPR008622">
    <property type="entry name" value="FliT"/>
</dbReference>
<comment type="subcellular location">
    <subcellularLocation>
        <location evidence="1">Cytoplasm</location>
        <location evidence="1">Cytosol</location>
    </subcellularLocation>
</comment>
<feature type="region of interest" description="Disordered" evidence="8">
    <location>
        <begin position="89"/>
        <end position="117"/>
    </location>
</feature>
<dbReference type="EMBL" id="JBFMIA010000009">
    <property type="protein sequence ID" value="MEW9502249.1"/>
    <property type="molecule type" value="Genomic_DNA"/>
</dbReference>
<evidence type="ECO:0000256" key="3">
    <source>
        <dbReference type="ARBA" id="ARBA00022795"/>
    </source>
</evidence>
<evidence type="ECO:0000313" key="10">
    <source>
        <dbReference type="Proteomes" id="UP001556040"/>
    </source>
</evidence>